<proteinExistence type="predicted"/>
<sequence>MKNFQKNGTRAICHIVNQCLAVHLCRFQFHSHSHIQISNIINPEHLLIVVIVQLTHGSCICICQNPYKT</sequence>
<name>A0A922I603_DERFA</name>
<protein>
    <submittedName>
        <fullName evidence="1">Uncharacterized protein</fullName>
    </submittedName>
</protein>
<organism evidence="1 2">
    <name type="scientific">Dermatophagoides farinae</name>
    <name type="common">American house dust mite</name>
    <dbReference type="NCBI Taxonomy" id="6954"/>
    <lineage>
        <taxon>Eukaryota</taxon>
        <taxon>Metazoa</taxon>
        <taxon>Ecdysozoa</taxon>
        <taxon>Arthropoda</taxon>
        <taxon>Chelicerata</taxon>
        <taxon>Arachnida</taxon>
        <taxon>Acari</taxon>
        <taxon>Acariformes</taxon>
        <taxon>Sarcoptiformes</taxon>
        <taxon>Astigmata</taxon>
        <taxon>Psoroptidia</taxon>
        <taxon>Analgoidea</taxon>
        <taxon>Pyroglyphidae</taxon>
        <taxon>Dermatophagoidinae</taxon>
        <taxon>Dermatophagoides</taxon>
    </lineage>
</organism>
<dbReference type="EMBL" id="ASGP02000001">
    <property type="protein sequence ID" value="KAH9526042.1"/>
    <property type="molecule type" value="Genomic_DNA"/>
</dbReference>
<gene>
    <name evidence="1" type="ORF">DERF_000161</name>
</gene>
<dbReference type="AlphaFoldDB" id="A0A922I603"/>
<reference evidence="1" key="2">
    <citation type="journal article" date="2022" name="Res Sq">
        <title>Comparative Genomics Reveals Insights into the Divergent Evolution of Astigmatic Mites and Household Pest Adaptations.</title>
        <authorList>
            <person name="Xiong Q."/>
            <person name="Wan A.T.-Y."/>
            <person name="Liu X.-Y."/>
            <person name="Fung C.S.-H."/>
            <person name="Xiao X."/>
            <person name="Malainual N."/>
            <person name="Hou J."/>
            <person name="Wang L."/>
            <person name="Wang M."/>
            <person name="Yang K."/>
            <person name="Cui Y."/>
            <person name="Leung E."/>
            <person name="Nong W."/>
            <person name="Shin S.-K."/>
            <person name="Au S."/>
            <person name="Jeong K.Y."/>
            <person name="Chew F.T."/>
            <person name="Hui J."/>
            <person name="Leung T.F."/>
            <person name="Tungtrongchitr A."/>
            <person name="Zhong N."/>
            <person name="Liu Z."/>
            <person name="Tsui S."/>
        </authorList>
    </citation>
    <scope>NUCLEOTIDE SEQUENCE</scope>
    <source>
        <strain evidence="1">Derf</strain>
        <tissue evidence="1">Whole organism</tissue>
    </source>
</reference>
<dbReference type="Proteomes" id="UP000790347">
    <property type="component" value="Unassembled WGS sequence"/>
</dbReference>
<keyword evidence="2" id="KW-1185">Reference proteome</keyword>
<accession>A0A922I603</accession>
<evidence type="ECO:0000313" key="1">
    <source>
        <dbReference type="EMBL" id="KAH9526042.1"/>
    </source>
</evidence>
<evidence type="ECO:0000313" key="2">
    <source>
        <dbReference type="Proteomes" id="UP000790347"/>
    </source>
</evidence>
<reference evidence="1" key="1">
    <citation type="submission" date="2013-05" db="EMBL/GenBank/DDBJ databases">
        <authorList>
            <person name="Yim A.K.Y."/>
            <person name="Chan T.F."/>
            <person name="Ji K.M."/>
            <person name="Liu X.Y."/>
            <person name="Zhou J.W."/>
            <person name="Li R.Q."/>
            <person name="Yang K.Y."/>
            <person name="Li J."/>
            <person name="Li M."/>
            <person name="Law P.T.W."/>
            <person name="Wu Y.L."/>
            <person name="Cai Z.L."/>
            <person name="Qin H."/>
            <person name="Bao Y."/>
            <person name="Leung R.K.K."/>
            <person name="Ng P.K.S."/>
            <person name="Zou J."/>
            <person name="Zhong X.J."/>
            <person name="Ran P.X."/>
            <person name="Zhong N.S."/>
            <person name="Liu Z.G."/>
            <person name="Tsui S.K.W."/>
        </authorList>
    </citation>
    <scope>NUCLEOTIDE SEQUENCE</scope>
    <source>
        <strain evidence="1">Derf</strain>
        <tissue evidence="1">Whole organism</tissue>
    </source>
</reference>
<comment type="caution">
    <text evidence="1">The sequence shown here is derived from an EMBL/GenBank/DDBJ whole genome shotgun (WGS) entry which is preliminary data.</text>
</comment>